<feature type="region of interest" description="Disordered" evidence="22">
    <location>
        <begin position="1350"/>
        <end position="1386"/>
    </location>
</feature>
<evidence type="ECO:0000256" key="7">
    <source>
        <dbReference type="ARBA" id="ARBA00022574"/>
    </source>
</evidence>
<evidence type="ECO:0000256" key="16">
    <source>
        <dbReference type="ARBA" id="ARBA00023166"/>
    </source>
</evidence>
<evidence type="ECO:0000256" key="12">
    <source>
        <dbReference type="ARBA" id="ARBA00023034"/>
    </source>
</evidence>
<keyword evidence="11 23" id="KW-1133">Transmembrane helix</keyword>
<feature type="compositionally biased region" description="Polar residues" evidence="22">
    <location>
        <begin position="1169"/>
        <end position="1180"/>
    </location>
</feature>
<evidence type="ECO:0000256" key="14">
    <source>
        <dbReference type="ARBA" id="ARBA00023121"/>
    </source>
</evidence>
<feature type="region of interest" description="Disordered" evidence="22">
    <location>
        <begin position="792"/>
        <end position="815"/>
    </location>
</feature>
<proteinExistence type="inferred from homology"/>
<evidence type="ECO:0000256" key="22">
    <source>
        <dbReference type="SAM" id="MobiDB-lite"/>
    </source>
</evidence>
<feature type="transmembrane region" description="Helical" evidence="23">
    <location>
        <begin position="504"/>
        <end position="526"/>
    </location>
</feature>
<evidence type="ECO:0000313" key="25">
    <source>
        <dbReference type="EMBL" id="SPO37574.1"/>
    </source>
</evidence>
<dbReference type="Pfam" id="PF12349">
    <property type="entry name" value="Sterol-sensing"/>
    <property type="match status" value="1"/>
</dbReference>
<feature type="transmembrane region" description="Helical" evidence="23">
    <location>
        <begin position="425"/>
        <end position="451"/>
    </location>
</feature>
<dbReference type="GO" id="GO:0008203">
    <property type="term" value="P:cholesterol metabolic process"/>
    <property type="evidence" value="ECO:0007669"/>
    <property type="project" value="UniProtKB-KW"/>
</dbReference>
<dbReference type="GO" id="GO:0045540">
    <property type="term" value="P:regulation of cholesterol biosynthetic process"/>
    <property type="evidence" value="ECO:0007669"/>
    <property type="project" value="TreeGrafter"/>
</dbReference>
<evidence type="ECO:0000256" key="21">
    <source>
        <dbReference type="PROSITE-ProRule" id="PRU00221"/>
    </source>
</evidence>
<dbReference type="GO" id="GO:0005789">
    <property type="term" value="C:endoplasmic reticulum membrane"/>
    <property type="evidence" value="ECO:0007669"/>
    <property type="project" value="UniProtKB-SubCell"/>
</dbReference>
<dbReference type="Proteomes" id="UP000323386">
    <property type="component" value="Unassembled WGS sequence"/>
</dbReference>
<evidence type="ECO:0000256" key="13">
    <source>
        <dbReference type="ARBA" id="ARBA00023098"/>
    </source>
</evidence>
<feature type="compositionally biased region" description="Polar residues" evidence="22">
    <location>
        <begin position="1366"/>
        <end position="1379"/>
    </location>
</feature>
<evidence type="ECO:0000259" key="24">
    <source>
        <dbReference type="PROSITE" id="PS50156"/>
    </source>
</evidence>
<evidence type="ECO:0000256" key="11">
    <source>
        <dbReference type="ARBA" id="ARBA00022989"/>
    </source>
</evidence>
<evidence type="ECO:0000256" key="20">
    <source>
        <dbReference type="ARBA" id="ARBA00045958"/>
    </source>
</evidence>
<dbReference type="InterPro" id="IPR053958">
    <property type="entry name" value="HMGCR/SNAP/NPC1-like_SSD"/>
</dbReference>
<dbReference type="InterPro" id="IPR001680">
    <property type="entry name" value="WD40_rpt"/>
</dbReference>
<evidence type="ECO:0000256" key="18">
    <source>
        <dbReference type="ARBA" id="ARBA00023221"/>
    </source>
</evidence>
<evidence type="ECO:0000256" key="19">
    <source>
        <dbReference type="ARBA" id="ARBA00023329"/>
    </source>
</evidence>
<comment type="similarity">
    <text evidence="4">Belongs to the WD repeat SCAP family.</text>
</comment>
<dbReference type="GO" id="GO:0032933">
    <property type="term" value="P:SREBP signaling pathway"/>
    <property type="evidence" value="ECO:0007669"/>
    <property type="project" value="InterPro"/>
</dbReference>
<dbReference type="PROSITE" id="PS50156">
    <property type="entry name" value="SSD"/>
    <property type="match status" value="1"/>
</dbReference>
<keyword evidence="8 23" id="KW-0812">Transmembrane</keyword>
<keyword evidence="14" id="KW-0446">Lipid-binding</keyword>
<evidence type="ECO:0000256" key="4">
    <source>
        <dbReference type="ARBA" id="ARBA00007410"/>
    </source>
</evidence>
<evidence type="ECO:0000256" key="6">
    <source>
        <dbReference type="ARBA" id="ARBA00022548"/>
    </source>
</evidence>
<feature type="transmembrane region" description="Helical" evidence="23">
    <location>
        <begin position="618"/>
        <end position="635"/>
    </location>
</feature>
<dbReference type="SUPFAM" id="SSF82866">
    <property type="entry name" value="Multidrug efflux transporter AcrB transmembrane domain"/>
    <property type="match status" value="1"/>
</dbReference>
<reference evidence="25 26" key="1">
    <citation type="submission" date="2018-03" db="EMBL/GenBank/DDBJ databases">
        <authorList>
            <person name="Guldener U."/>
        </authorList>
    </citation>
    <scope>NUCLEOTIDE SEQUENCE [LARGE SCALE GENOMIC DNA]</scope>
    <source>
        <strain evidence="25 26">DAOM196992</strain>
    </source>
</reference>
<accession>A0A5C3EZ69</accession>
<dbReference type="PROSITE" id="PS00678">
    <property type="entry name" value="WD_REPEATS_1"/>
    <property type="match status" value="1"/>
</dbReference>
<dbReference type="EMBL" id="OOIP01000007">
    <property type="protein sequence ID" value="SPO37574.1"/>
    <property type="molecule type" value="Genomic_DNA"/>
</dbReference>
<dbReference type="SUPFAM" id="SSF50978">
    <property type="entry name" value="WD40 repeat-like"/>
    <property type="match status" value="1"/>
</dbReference>
<evidence type="ECO:0000256" key="17">
    <source>
        <dbReference type="ARBA" id="ARBA00023180"/>
    </source>
</evidence>
<feature type="repeat" description="WD" evidence="21">
    <location>
        <begin position="1076"/>
        <end position="1102"/>
    </location>
</feature>
<keyword evidence="12" id="KW-0333">Golgi apparatus</keyword>
<sequence>MARAGAARRDRRGRIGYAASGSTASEPLIERLNAWGEDQFRSHGRRISRHQISTLLICSLVITSLFYPAVGIYFWASKGGPGVSRGDAASVWRSLSTPFMDSFSSSGRRHINSLSDLRMIWDDARDLNALDIHDAERMYGPQLGQPPSGQRDGASEGEPPRRPHCRTVRVEHVFVTTDDIMAGRGPKYGSLERPILQSALKLQTAIQAEILPQQDGGSALGQAYTSGRLACVQPIPKLPGHEGRLADADGPPSCLALSPLEYWQMSEAAIQQDEEPALTAARSTRNVTLQGVPLSVPTTLAGRWHLFKKMPRAEYLALTFFLEDLRDDNCAAAARRGDDAAARRHATVSRSHAAWHKLLTRVTSGQVKLVPSEQDVSHELLLEFAPREKSLAWRTGHVILLVGYAIVLVYIAQGLVKMRKVHSRFGLAFSGLTELIIGMVMSVSICALLGIRLTLVPWELLPFVVVVVGSENMFVLTSAIVNTPLSLTVPARIAHGLSKAGGPIAMTTVADMALLSFIALSIGVRAVKEFCIFAILSLVMDFFLQMTFFVTILSIDMQRLELADLLTQGARSSQALRKKEIAQLREGEPGSPGHRAKASDGFIKASFKAVWKARTARTASLTLILGFLGGLYLYYGTGYPAQQAQQYVLDVPRTSQAPGAIAAAGGTAAAPPVSTGAFDPYAHLDPALSQMPWWTSSPSANLWLSLNPQGASELRIVVEPWTILSLRSGTADPQGPMAGQTFAGWALFRPRVRAIIWFSKLVILPISGTTVLLWMLLLYLLKDTELLDAQRDKSEAEDESTNALGKPEDDGDDLDDGLPIDVTAFTGLHAADVEFLAESQGVAVSMDTESYLRVWKAPIGGLDDRDQLGTPALGEGARLAAIRANREADASPVTALAVSATAGLAVIGLASGRVCFVSLATLKLFFEGKHAAEDSCAVQHISLRHRTALNDVESLAAITVHRDGSAYEWSPAKATAVQISGPRPEATWTAFDVTYAAAADPLPPALGPFAPSSSLPTIAFASSDRRFEIKRQAAVGPDLETIFEISSGERAYFRSAVICPQARRSPTAFSVEDDDEGSILVTGQTDGVVRAWELKGGRLLSTLDLGDGAISCVRAVVDDDQSSCTLVVSTSSRVSLLGLGSDPFGQFGLEPSLSLPGSLNGFAGGSPVKNRTPNGSTHLSAPTFWGDNSAPTTPTSEMPNPLAYPISSHGNAARLRRASGHGRDRSGVGSESSNASGLASTLPSSSSSAEANGPEDRQLRLIGCIPCLRGGCELIVESRCLIGVRRRNRPVSLPDSLLRRRRMEASSTALGSSGGDGASPRWELWTLDLRSDLDIGRNGEIVAPRRTLRLDGDGVAPPQDGRHAASRQSIDAGATTSRVRFSHDGPGPEAALRDLAFTRLSPVVGAFSGTTATSALLFGYGGSVGCIAGRLGTLAHAAAAATSELDAARYAASGQRRSKSSGGSIVGANGGAVSGNSLLRR</sequence>
<dbReference type="InterPro" id="IPR019775">
    <property type="entry name" value="WD40_repeat_CS"/>
</dbReference>
<dbReference type="PANTHER" id="PTHR46378">
    <property type="entry name" value="STEROL REGULATORY ELEMENT-BINDING PROTEIN CLEAVAGE-ACTIVATING PROTEIN"/>
    <property type="match status" value="1"/>
</dbReference>
<feature type="compositionally biased region" description="Polar residues" evidence="22">
    <location>
        <begin position="1189"/>
        <end position="1198"/>
    </location>
</feature>
<keyword evidence="15 23" id="KW-0472">Membrane</keyword>
<feature type="transmembrane region" description="Helical" evidence="23">
    <location>
        <begin position="391"/>
        <end position="413"/>
    </location>
</feature>
<keyword evidence="16" id="KW-1207">Sterol metabolism</keyword>
<protein>
    <recommendedName>
        <fullName evidence="5">Sterol regulatory element-binding protein cleavage-activating protein</fullName>
    </recommendedName>
</protein>
<dbReference type="GO" id="GO:0012507">
    <property type="term" value="C:ER to Golgi transport vesicle membrane"/>
    <property type="evidence" value="ECO:0007669"/>
    <property type="project" value="UniProtKB-SubCell"/>
</dbReference>
<dbReference type="InterPro" id="IPR036322">
    <property type="entry name" value="WD40_repeat_dom_sf"/>
</dbReference>
<organism evidence="25 26">
    <name type="scientific">Pseudozyma flocculosa</name>
    <dbReference type="NCBI Taxonomy" id="84751"/>
    <lineage>
        <taxon>Eukaryota</taxon>
        <taxon>Fungi</taxon>
        <taxon>Dikarya</taxon>
        <taxon>Basidiomycota</taxon>
        <taxon>Ustilaginomycotina</taxon>
        <taxon>Ustilaginomycetes</taxon>
        <taxon>Ustilaginales</taxon>
        <taxon>Ustilaginaceae</taxon>
        <taxon>Pseudozyma</taxon>
    </lineage>
</organism>
<name>A0A5C3EZ69_9BASI</name>
<keyword evidence="18" id="KW-0753">Steroid metabolism</keyword>
<dbReference type="GO" id="GO:0032936">
    <property type="term" value="C:SREBP-SCAP complex"/>
    <property type="evidence" value="ECO:0007669"/>
    <property type="project" value="TreeGrafter"/>
</dbReference>
<dbReference type="PROSITE" id="PS50082">
    <property type="entry name" value="WD_REPEATS_2"/>
    <property type="match status" value="1"/>
</dbReference>
<keyword evidence="26" id="KW-1185">Reference proteome</keyword>
<gene>
    <name evidence="25" type="ORF">PSFLO_03049</name>
</gene>
<keyword evidence="6" id="KW-0153">Cholesterol metabolism</keyword>
<feature type="transmembrane region" description="Helical" evidence="23">
    <location>
        <begin position="55"/>
        <end position="76"/>
    </location>
</feature>
<keyword evidence="19" id="KW-0968">Cytoplasmic vesicle</keyword>
<feature type="transmembrane region" description="Helical" evidence="23">
    <location>
        <begin position="532"/>
        <end position="555"/>
    </location>
</feature>
<evidence type="ECO:0000256" key="1">
    <source>
        <dbReference type="ARBA" id="ARBA00004477"/>
    </source>
</evidence>
<dbReference type="PANTHER" id="PTHR46378:SF1">
    <property type="entry name" value="STEROL REGULATORY ELEMENT-BINDING PROTEIN CLEAVAGE-ACTIVATING PROTEIN"/>
    <property type="match status" value="1"/>
</dbReference>
<evidence type="ECO:0000256" key="10">
    <source>
        <dbReference type="ARBA" id="ARBA00022824"/>
    </source>
</evidence>
<evidence type="ECO:0000256" key="9">
    <source>
        <dbReference type="ARBA" id="ARBA00022737"/>
    </source>
</evidence>
<keyword evidence="7 21" id="KW-0853">WD repeat</keyword>
<keyword evidence="9" id="KW-0677">Repeat</keyword>
<dbReference type="InterPro" id="IPR030225">
    <property type="entry name" value="SCAP"/>
</dbReference>
<feature type="compositionally biased region" description="Low complexity" evidence="22">
    <location>
        <begin position="1235"/>
        <end position="1252"/>
    </location>
</feature>
<feature type="region of interest" description="Disordered" evidence="22">
    <location>
        <begin position="138"/>
        <end position="166"/>
    </location>
</feature>
<evidence type="ECO:0000256" key="23">
    <source>
        <dbReference type="SAM" id="Phobius"/>
    </source>
</evidence>
<keyword evidence="10" id="KW-0256">Endoplasmic reticulum</keyword>
<evidence type="ECO:0000256" key="3">
    <source>
        <dbReference type="ARBA" id="ARBA00004653"/>
    </source>
</evidence>
<evidence type="ECO:0000256" key="15">
    <source>
        <dbReference type="ARBA" id="ARBA00023136"/>
    </source>
</evidence>
<evidence type="ECO:0000256" key="8">
    <source>
        <dbReference type="ARBA" id="ARBA00022692"/>
    </source>
</evidence>
<feature type="transmembrane region" description="Helical" evidence="23">
    <location>
        <begin position="755"/>
        <end position="781"/>
    </location>
</feature>
<dbReference type="InterPro" id="IPR015943">
    <property type="entry name" value="WD40/YVTN_repeat-like_dom_sf"/>
</dbReference>
<evidence type="ECO:0000256" key="5">
    <source>
        <dbReference type="ARBA" id="ARBA00019541"/>
    </source>
</evidence>
<evidence type="ECO:0000313" key="26">
    <source>
        <dbReference type="Proteomes" id="UP000323386"/>
    </source>
</evidence>
<dbReference type="Gene3D" id="2.130.10.10">
    <property type="entry name" value="YVTN repeat-like/Quinoprotein amine dehydrogenase"/>
    <property type="match status" value="1"/>
</dbReference>
<dbReference type="InterPro" id="IPR000731">
    <property type="entry name" value="SSD"/>
</dbReference>
<evidence type="ECO:0000256" key="2">
    <source>
        <dbReference type="ARBA" id="ARBA00004557"/>
    </source>
</evidence>
<dbReference type="GO" id="GO:0032934">
    <property type="term" value="F:sterol binding"/>
    <property type="evidence" value="ECO:0007669"/>
    <property type="project" value="InterPro"/>
</dbReference>
<feature type="domain" description="SSD" evidence="24">
    <location>
        <begin position="396"/>
        <end position="555"/>
    </location>
</feature>
<comment type="subcellular location">
    <subcellularLocation>
        <location evidence="2">Cytoplasmic vesicle</location>
        <location evidence="2">COPII-coated vesicle membrane</location>
        <topology evidence="2">Multi-pass membrane protein</topology>
    </subcellularLocation>
    <subcellularLocation>
        <location evidence="1">Endoplasmic reticulum membrane</location>
        <topology evidence="1">Multi-pass membrane protein</topology>
    </subcellularLocation>
    <subcellularLocation>
        <location evidence="3">Golgi apparatus membrane</location>
        <topology evidence="3">Multi-pass membrane protein</topology>
    </subcellularLocation>
</comment>
<dbReference type="GO" id="GO:0000139">
    <property type="term" value="C:Golgi membrane"/>
    <property type="evidence" value="ECO:0007669"/>
    <property type="project" value="UniProtKB-SubCell"/>
</dbReference>
<keyword evidence="13" id="KW-0443">Lipid metabolism</keyword>
<dbReference type="OrthoDB" id="6510177at2759"/>
<comment type="function">
    <text evidence="20">Escort protein required for cholesterol as well as lipid homeostasis. Regulates export of the SCAP-SREBP complex from the endoplasmic reticulum to the Golgi upon low cholesterol, thereby regulating the processing of sterol regulatory element-binding proteins (SREBPs) SREBF1/SREBP1 and SREBF2/SREBP2. At high sterol concentrations, formation of a ternary complex with INSIG (INSIG1 or INSIG2) leads to mask the ER export signal in SCAP, promoting retention of the complex in the endoplasmic reticulum. Low sterol concentrations trigger release of INSIG, a conformational change in the SSD domain of SCAP, unmasking of the ER export signal, promoting recruitment into COPII-coated vesicles and transport of the SCAP-SREBP to the Golgi: in the Golgi, SREBPs are then processed, releasing the transcription factor fragment of SREBPs from the membrane, its import into the nucleus and up-regulation of LDLR, INSIG1 and the mevalonate pathway. Binds cholesterol via its SSD domain.</text>
</comment>
<keyword evidence="17" id="KW-0325">Glycoprotein</keyword>
<feature type="region of interest" description="Disordered" evidence="22">
    <location>
        <begin position="1164"/>
        <end position="1253"/>
    </location>
</feature>